<comment type="caution">
    <text evidence="5">The sequence shown here is derived from an EMBL/GenBank/DDBJ whole genome shotgun (WGS) entry which is preliminary data.</text>
</comment>
<evidence type="ECO:0000256" key="1">
    <source>
        <dbReference type="ARBA" id="ARBA00006068"/>
    </source>
</evidence>
<dbReference type="RefSeq" id="WP_186918286.1">
    <property type="nucleotide sequence ID" value="NZ_JACOPQ010000001.1"/>
</dbReference>
<feature type="compositionally biased region" description="Acidic residues" evidence="2">
    <location>
        <begin position="46"/>
        <end position="55"/>
    </location>
</feature>
<dbReference type="PANTHER" id="PTHR33392:SF6">
    <property type="entry name" value="POLYISOPRENYL-TEICHOIC ACID--PEPTIDOGLYCAN TEICHOIC ACID TRANSFERASE TAGU"/>
    <property type="match status" value="1"/>
</dbReference>
<dbReference type="Gene3D" id="3.40.630.190">
    <property type="entry name" value="LCP protein"/>
    <property type="match status" value="1"/>
</dbReference>
<evidence type="ECO:0000256" key="3">
    <source>
        <dbReference type="SAM" id="Phobius"/>
    </source>
</evidence>
<reference evidence="5" key="1">
    <citation type="submission" date="2020-08" db="EMBL/GenBank/DDBJ databases">
        <title>Genome public.</title>
        <authorList>
            <person name="Liu C."/>
            <person name="Sun Q."/>
        </authorList>
    </citation>
    <scope>NUCLEOTIDE SEQUENCE</scope>
    <source>
        <strain evidence="5">NSJ-52</strain>
    </source>
</reference>
<keyword evidence="3" id="KW-1133">Transmembrane helix</keyword>
<gene>
    <name evidence="5" type="ORF">H8S62_01750</name>
</gene>
<proteinExistence type="inferred from homology"/>
<keyword evidence="3" id="KW-0472">Membrane</keyword>
<comment type="similarity">
    <text evidence="1">Belongs to the LytR/CpsA/Psr (LCP) family.</text>
</comment>
<feature type="domain" description="Cell envelope-related transcriptional attenuator" evidence="4">
    <location>
        <begin position="86"/>
        <end position="214"/>
    </location>
</feature>
<keyword evidence="3" id="KW-0812">Transmembrane</keyword>
<accession>A0A8J6JJ83</accession>
<keyword evidence="6" id="KW-1185">Reference proteome</keyword>
<dbReference type="InterPro" id="IPR004474">
    <property type="entry name" value="LytR_CpsA_psr"/>
</dbReference>
<dbReference type="AlphaFoldDB" id="A0A8J6JJ83"/>
<evidence type="ECO:0000256" key="2">
    <source>
        <dbReference type="SAM" id="MobiDB-lite"/>
    </source>
</evidence>
<sequence>MKLFYRTLVIISAVIVTTFVVWNLTIRPPAVEAPPIPTQDAKPPVDDPDTPDIDESQTTPAVGQTLNRKDRYYTFLLAAGDQVSGNADTIMIASYDVPNQKVSLVSIPRDTLVDRTHGKNHYYKINGAYAFGGIDELKEAVTEMLGIPIDFYVTVDLKAFVEVVDAVGGVDFYVPIDMNYDAPDQDLHIHYNQGQHTGLTGQQVLEIARCRKNSVWYDAVNYDVYDAYAGSGTNREETQRGLMVAIAKKLLSWGSLTKINSFVDILQRNVKTNLSGTDMAYFASQAVAFKMDTGMSTAIFPGAGDVTYKGNKWCWEYDREASLEIINTMLNPYTTDVTLDMTHMVQAN</sequence>
<feature type="transmembrane region" description="Helical" evidence="3">
    <location>
        <begin position="7"/>
        <end position="25"/>
    </location>
</feature>
<dbReference type="Proteomes" id="UP000607645">
    <property type="component" value="Unassembled WGS sequence"/>
</dbReference>
<name>A0A8J6JJ83_9FIRM</name>
<evidence type="ECO:0000259" key="4">
    <source>
        <dbReference type="Pfam" id="PF03816"/>
    </source>
</evidence>
<dbReference type="NCBIfam" id="TIGR00350">
    <property type="entry name" value="lytR_cpsA_psr"/>
    <property type="match status" value="1"/>
</dbReference>
<dbReference type="PANTHER" id="PTHR33392">
    <property type="entry name" value="POLYISOPRENYL-TEICHOIC ACID--PEPTIDOGLYCAN TEICHOIC ACID TRANSFERASE TAGU"/>
    <property type="match status" value="1"/>
</dbReference>
<dbReference type="EMBL" id="JACOPQ010000001">
    <property type="protein sequence ID" value="MBC5735734.1"/>
    <property type="molecule type" value="Genomic_DNA"/>
</dbReference>
<dbReference type="InterPro" id="IPR050922">
    <property type="entry name" value="LytR/CpsA/Psr_CW_biosynth"/>
</dbReference>
<evidence type="ECO:0000313" key="6">
    <source>
        <dbReference type="Proteomes" id="UP000607645"/>
    </source>
</evidence>
<protein>
    <submittedName>
        <fullName evidence="5">LCP family protein</fullName>
    </submittedName>
</protein>
<organism evidence="5 6">
    <name type="scientific">Lawsonibacter faecis</name>
    <dbReference type="NCBI Taxonomy" id="2763052"/>
    <lineage>
        <taxon>Bacteria</taxon>
        <taxon>Bacillati</taxon>
        <taxon>Bacillota</taxon>
        <taxon>Clostridia</taxon>
        <taxon>Eubacteriales</taxon>
        <taxon>Oscillospiraceae</taxon>
        <taxon>Lawsonibacter</taxon>
    </lineage>
</organism>
<feature type="region of interest" description="Disordered" evidence="2">
    <location>
        <begin position="32"/>
        <end position="61"/>
    </location>
</feature>
<evidence type="ECO:0000313" key="5">
    <source>
        <dbReference type="EMBL" id="MBC5735734.1"/>
    </source>
</evidence>
<dbReference type="Pfam" id="PF03816">
    <property type="entry name" value="LytR_cpsA_psr"/>
    <property type="match status" value="1"/>
</dbReference>